<dbReference type="EMBL" id="JABFCY010000021">
    <property type="protein sequence ID" value="NNU63210.1"/>
    <property type="molecule type" value="Genomic_DNA"/>
</dbReference>
<dbReference type="AlphaFoldDB" id="A0A849KT74"/>
<accession>A0A849KT74</accession>
<dbReference type="Proteomes" id="UP000574931">
    <property type="component" value="Unassembled WGS sequence"/>
</dbReference>
<dbReference type="Gene3D" id="3.40.50.720">
    <property type="entry name" value="NAD(P)-binding Rossmann-like Domain"/>
    <property type="match status" value="1"/>
</dbReference>
<dbReference type="SUPFAM" id="SSF51735">
    <property type="entry name" value="NAD(P)-binding Rossmann-fold domains"/>
    <property type="match status" value="1"/>
</dbReference>
<dbReference type="Pfam" id="PF00106">
    <property type="entry name" value="adh_short"/>
    <property type="match status" value="1"/>
</dbReference>
<evidence type="ECO:0000259" key="2">
    <source>
        <dbReference type="Pfam" id="PF01796"/>
    </source>
</evidence>
<evidence type="ECO:0000313" key="5">
    <source>
        <dbReference type="Proteomes" id="UP000574931"/>
    </source>
</evidence>
<evidence type="ECO:0000256" key="1">
    <source>
        <dbReference type="SAM" id="MobiDB-lite"/>
    </source>
</evidence>
<protein>
    <submittedName>
        <fullName evidence="4">SDR family NAD(P)-dependent oxidoreductase</fullName>
    </submittedName>
</protein>
<dbReference type="InterPro" id="IPR002347">
    <property type="entry name" value="SDR_fam"/>
</dbReference>
<dbReference type="PANTHER" id="PTHR34075:SF5">
    <property type="entry name" value="BLR3430 PROTEIN"/>
    <property type="match status" value="1"/>
</dbReference>
<dbReference type="InterPro" id="IPR012340">
    <property type="entry name" value="NA-bd_OB-fold"/>
</dbReference>
<evidence type="ECO:0000259" key="3">
    <source>
        <dbReference type="Pfam" id="PF12172"/>
    </source>
</evidence>
<dbReference type="RefSeq" id="WP_171319542.1">
    <property type="nucleotide sequence ID" value="NZ_JABFCY010000021.1"/>
</dbReference>
<gene>
    <name evidence="4" type="ORF">HKX02_23575</name>
</gene>
<dbReference type="InterPro" id="IPR036291">
    <property type="entry name" value="NAD(P)-bd_dom_sf"/>
</dbReference>
<sequence length="413" mass="44739">MTEPLARPKRKNPLARTRQPLLPPSARSRTAHGLTLAAAEGRFALQRCEECRQFTYPPHDACPNCLSHKLAFVDAPSGGKLVSATTIHITSDSYFRERTPWRQGIVTSECGPQIIANLHGECVEGDKVRLTLQLDKAGQPVICALPLKGTDDMLDDPAWRELTADPKFRRVLITDGRNSVGQALAQSLVRAGAARVFVGVSEPWKPFPGEHMLRAIEGVEIVPLDVTDEQSVSDLAAVIGAKIDILINTADHTRPVQLFDPSGARKLMEGAEVMLAGSMRLAQAFGPIMVSRGADGTNSAAAWVNVLSVYAFSNLPAYGALSMLNAACLSLSHWLRAELRPGGIKLLNAFAGPLDTEWFQTVPPPKVAPIQLAEAILDGLRRGLEEIYVGDVAKDVRDRFAANPKALEREIGL</sequence>
<dbReference type="InterPro" id="IPR052513">
    <property type="entry name" value="Thioester_dehydratase-like"/>
</dbReference>
<dbReference type="PANTHER" id="PTHR34075">
    <property type="entry name" value="BLR3430 PROTEIN"/>
    <property type="match status" value="1"/>
</dbReference>
<reference evidence="4 5" key="1">
    <citation type="submission" date="2020-05" db="EMBL/GenBank/DDBJ databases">
        <title>Draft Genome Sequence of Ochrobactrum soli Isolated from Stable Fly Gut.</title>
        <authorList>
            <person name="Pileggi M.T."/>
            <person name="Vazhakkala L.J."/>
            <person name="Wong C.N."/>
        </authorList>
    </citation>
    <scope>NUCLEOTIDE SEQUENCE [LARGE SCALE GENOMIC DNA]</scope>
    <source>
        <strain evidence="4 5">MTP-C0764</strain>
    </source>
</reference>
<dbReference type="InterPro" id="IPR022002">
    <property type="entry name" value="ChsH2_Znr"/>
</dbReference>
<dbReference type="SUPFAM" id="SSF50249">
    <property type="entry name" value="Nucleic acid-binding proteins"/>
    <property type="match status" value="1"/>
</dbReference>
<evidence type="ECO:0000313" key="4">
    <source>
        <dbReference type="EMBL" id="NNU63210.1"/>
    </source>
</evidence>
<organism evidence="4 5">
    <name type="scientific">Ochrobactrum soli</name>
    <dbReference type="NCBI Taxonomy" id="2448455"/>
    <lineage>
        <taxon>Bacteria</taxon>
        <taxon>Pseudomonadati</taxon>
        <taxon>Pseudomonadota</taxon>
        <taxon>Alphaproteobacteria</taxon>
        <taxon>Hyphomicrobiales</taxon>
        <taxon>Brucellaceae</taxon>
        <taxon>Brucella/Ochrobactrum group</taxon>
        <taxon>Ochrobactrum</taxon>
    </lineage>
</organism>
<dbReference type="Pfam" id="PF12172">
    <property type="entry name" value="zf-ChsH2"/>
    <property type="match status" value="1"/>
</dbReference>
<proteinExistence type="predicted"/>
<dbReference type="Pfam" id="PF01796">
    <property type="entry name" value="OB_ChsH2_C"/>
    <property type="match status" value="1"/>
</dbReference>
<feature type="domain" description="ChsH2 C-terminal OB-fold" evidence="2">
    <location>
        <begin position="73"/>
        <end position="132"/>
    </location>
</feature>
<dbReference type="Gene3D" id="6.10.30.10">
    <property type="match status" value="1"/>
</dbReference>
<feature type="domain" description="ChsH2 rubredoxin-like zinc ribbon" evidence="3">
    <location>
        <begin position="37"/>
        <end position="70"/>
    </location>
</feature>
<keyword evidence="5" id="KW-1185">Reference proteome</keyword>
<comment type="caution">
    <text evidence="4">The sequence shown here is derived from an EMBL/GenBank/DDBJ whole genome shotgun (WGS) entry which is preliminary data.</text>
</comment>
<name>A0A849KT74_9HYPH</name>
<dbReference type="InterPro" id="IPR002878">
    <property type="entry name" value="ChsH2_C"/>
</dbReference>
<feature type="region of interest" description="Disordered" evidence="1">
    <location>
        <begin position="1"/>
        <end position="30"/>
    </location>
</feature>